<feature type="transmembrane region" description="Helical" evidence="1">
    <location>
        <begin position="15"/>
        <end position="34"/>
    </location>
</feature>
<evidence type="ECO:0000256" key="1">
    <source>
        <dbReference type="SAM" id="Phobius"/>
    </source>
</evidence>
<proteinExistence type="predicted"/>
<protein>
    <recommendedName>
        <fullName evidence="2">DUF1206 domain-containing protein</fullName>
    </recommendedName>
</protein>
<accession>A0A3M5G9L6</accession>
<dbReference type="EMBL" id="RBSW01000117">
    <property type="protein sequence ID" value="RMS83255.1"/>
    <property type="molecule type" value="Genomic_DNA"/>
</dbReference>
<reference evidence="3 4" key="1">
    <citation type="submission" date="2018-08" db="EMBL/GenBank/DDBJ databases">
        <title>Recombination of ecologically and evolutionarily significant loci maintains genetic cohesion in the Pseudomonas syringae species complex.</title>
        <authorList>
            <person name="Dillon M."/>
            <person name="Thakur S."/>
            <person name="Almeida R.N.D."/>
            <person name="Weir B.S."/>
            <person name="Guttman D.S."/>
        </authorList>
    </citation>
    <scope>NUCLEOTIDE SEQUENCE [LARGE SCALE GENOMIC DNA]</scope>
    <source>
        <strain evidence="3 4">ICMP 9421</strain>
    </source>
</reference>
<comment type="caution">
    <text evidence="3">The sequence shown here is derived from an EMBL/GenBank/DDBJ whole genome shotgun (WGS) entry which is preliminary data.</text>
</comment>
<name>A0A3M5G9L6_PSESS</name>
<feature type="domain" description="DUF1206" evidence="2">
    <location>
        <begin position="14"/>
        <end position="79"/>
    </location>
</feature>
<dbReference type="Proteomes" id="UP000270499">
    <property type="component" value="Unassembled WGS sequence"/>
</dbReference>
<organism evidence="3 4">
    <name type="scientific">Pseudomonas savastanoi</name>
    <name type="common">Pseudomonas syringae pv. savastanoi</name>
    <dbReference type="NCBI Taxonomy" id="29438"/>
    <lineage>
        <taxon>Bacteria</taxon>
        <taxon>Pseudomonadati</taxon>
        <taxon>Pseudomonadota</taxon>
        <taxon>Gammaproteobacteria</taxon>
        <taxon>Pseudomonadales</taxon>
        <taxon>Pseudomonadaceae</taxon>
        <taxon>Pseudomonas</taxon>
    </lineage>
</organism>
<dbReference type="AlphaFoldDB" id="A0A3M5G9L6"/>
<dbReference type="Pfam" id="PF06724">
    <property type="entry name" value="DUF1206"/>
    <property type="match status" value="1"/>
</dbReference>
<keyword evidence="1" id="KW-0472">Membrane</keyword>
<sequence>MSAQRGLVLLARGGYAARGVVYLIIGLFAVLAAQGSSQPADSHSSLEALLSQPFGSVLVGVVIVGLLAFAAWRVLQATRDVDHHGRELKGLVIRGGLLVGGFTFMGHWRFSRWACWSVGSRAPVAHRVVVRPRTCWQPFCPGITPTCWSTSWHWCHWRWALCISSRATRRPSRSISRLMKTS</sequence>
<keyword evidence="1" id="KW-1133">Transmembrane helix</keyword>
<evidence type="ECO:0000313" key="4">
    <source>
        <dbReference type="Proteomes" id="UP000270499"/>
    </source>
</evidence>
<gene>
    <name evidence="3" type="ORF">ALP59_102463</name>
</gene>
<evidence type="ECO:0000313" key="3">
    <source>
        <dbReference type="EMBL" id="RMS83255.1"/>
    </source>
</evidence>
<feature type="transmembrane region" description="Helical" evidence="1">
    <location>
        <begin position="54"/>
        <end position="75"/>
    </location>
</feature>
<keyword evidence="1" id="KW-0812">Transmembrane</keyword>
<dbReference type="InterPro" id="IPR009597">
    <property type="entry name" value="DUF1206"/>
</dbReference>
<evidence type="ECO:0000259" key="2">
    <source>
        <dbReference type="Pfam" id="PF06724"/>
    </source>
</evidence>